<comment type="caution">
    <text evidence="3">The sequence shown here is derived from an EMBL/GenBank/DDBJ whole genome shotgun (WGS) entry which is preliminary data.</text>
</comment>
<feature type="compositionally biased region" description="Polar residues" evidence="2">
    <location>
        <begin position="327"/>
        <end position="338"/>
    </location>
</feature>
<evidence type="ECO:0000313" key="3">
    <source>
        <dbReference type="EMBL" id="PSK36171.1"/>
    </source>
</evidence>
<feature type="compositionally biased region" description="Basic and acidic residues" evidence="2">
    <location>
        <begin position="7"/>
        <end position="21"/>
    </location>
</feature>
<keyword evidence="1" id="KW-0175">Coiled coil</keyword>
<feature type="compositionally biased region" description="Polar residues" evidence="2">
    <location>
        <begin position="136"/>
        <end position="163"/>
    </location>
</feature>
<feature type="region of interest" description="Disordered" evidence="2">
    <location>
        <begin position="1"/>
        <end position="86"/>
    </location>
</feature>
<keyword evidence="4" id="KW-1185">Reference proteome</keyword>
<sequence length="618" mass="68236">MANMHVADLDRRANASKERRQSRNVVKKIRTHSPASSTGTFFDDDQTNGETLSVNTSWSGSSRADSAMSSRSDERSKANDHGEQWRLQRINEVKFSAAPGQQERFRTNPYHPDVWPQALRIVKSPKWEDPRPAPSPKTSTSNSSFQSATVYATSQHNSSSDSVMSRPRPKMHKRFDSTAHDDSSSGSAVSSRTNSQDHTGYEVPPDSAVGFENPWSPPPLTSPVKHMPGTVNSLAAMGSAPREARQMYRRSRTQPSPAPFHKPTSSTDWTAIAPNQRRRPEPLARMPTPPQSPSRSTTDLYSPDSGLESAEIVIGRRVTVKGRDRSSSVPESAMSPKSPSFPDLAFPSPPVHTDSSRTTLIHAPTVSQTNMPPPGRAPEKQLPPHPFTKRRSLSADEAGKRAKLDEQEDKPEAPAPYRVLHSTNNSTTDFRGMISPSMYRPDRMTVVTETLRELNAKSAAHFERYTKLRQGRQMLHSEILSVLQGTSTRGKGAKTPLQLQLEIATMDAGIDDCMSKLSNLEKKRQKLVDELVNLSTARSPSLHGRKESLGIQEIIQTPRSPPVGGMAAIMEGFGRMGVEDKYSQKNLPKVPRKEITSSASLSLANIMDFLDTDDQDGY</sequence>
<accession>A0A2P7YJK8</accession>
<feature type="compositionally biased region" description="Low complexity" evidence="2">
    <location>
        <begin position="57"/>
        <end position="70"/>
    </location>
</feature>
<protein>
    <submittedName>
        <fullName evidence="3">Uncharacterized protein</fullName>
    </submittedName>
</protein>
<reference evidence="3 4" key="1">
    <citation type="submission" date="2017-05" db="EMBL/GenBank/DDBJ databases">
        <title>Draft genome sequence of Elsinoe australis.</title>
        <authorList>
            <person name="Cheng Q."/>
        </authorList>
    </citation>
    <scope>NUCLEOTIDE SEQUENCE [LARGE SCALE GENOMIC DNA]</scope>
    <source>
        <strain evidence="3 4">NL1</strain>
    </source>
</reference>
<feature type="coiled-coil region" evidence="1">
    <location>
        <begin position="510"/>
        <end position="537"/>
    </location>
</feature>
<proteinExistence type="predicted"/>
<feature type="compositionally biased region" description="Basic and acidic residues" evidence="2">
    <location>
        <begin position="174"/>
        <end position="183"/>
    </location>
</feature>
<feature type="compositionally biased region" description="Low complexity" evidence="2">
    <location>
        <begin position="184"/>
        <end position="194"/>
    </location>
</feature>
<organism evidence="3 4">
    <name type="scientific">Elsinoe australis</name>
    <dbReference type="NCBI Taxonomy" id="40998"/>
    <lineage>
        <taxon>Eukaryota</taxon>
        <taxon>Fungi</taxon>
        <taxon>Dikarya</taxon>
        <taxon>Ascomycota</taxon>
        <taxon>Pezizomycotina</taxon>
        <taxon>Dothideomycetes</taxon>
        <taxon>Dothideomycetidae</taxon>
        <taxon>Myriangiales</taxon>
        <taxon>Elsinoaceae</taxon>
        <taxon>Elsinoe</taxon>
    </lineage>
</organism>
<feature type="region of interest" description="Disordered" evidence="2">
    <location>
        <begin position="125"/>
        <end position="436"/>
    </location>
</feature>
<dbReference type="Proteomes" id="UP000243723">
    <property type="component" value="Unassembled WGS sequence"/>
</dbReference>
<evidence type="ECO:0000256" key="1">
    <source>
        <dbReference type="SAM" id="Coils"/>
    </source>
</evidence>
<name>A0A2P7YJK8_9PEZI</name>
<feature type="compositionally biased region" description="Basic residues" evidence="2">
    <location>
        <begin position="22"/>
        <end position="31"/>
    </location>
</feature>
<feature type="compositionally biased region" description="Pro residues" evidence="2">
    <location>
        <begin position="371"/>
        <end position="386"/>
    </location>
</feature>
<evidence type="ECO:0000256" key="2">
    <source>
        <dbReference type="SAM" id="MobiDB-lite"/>
    </source>
</evidence>
<evidence type="ECO:0000313" key="4">
    <source>
        <dbReference type="Proteomes" id="UP000243723"/>
    </source>
</evidence>
<feature type="compositionally biased region" description="Basic and acidic residues" evidence="2">
    <location>
        <begin position="71"/>
        <end position="86"/>
    </location>
</feature>
<dbReference type="AlphaFoldDB" id="A0A2P7YJK8"/>
<feature type="compositionally biased region" description="Basic and acidic residues" evidence="2">
    <location>
        <begin position="393"/>
        <end position="405"/>
    </location>
</feature>
<dbReference type="EMBL" id="NHZQ01000422">
    <property type="protein sequence ID" value="PSK36171.1"/>
    <property type="molecule type" value="Genomic_DNA"/>
</dbReference>
<gene>
    <name evidence="3" type="ORF">B9Z65_5986</name>
</gene>
<dbReference type="OrthoDB" id="5429395at2759"/>